<dbReference type="Pfam" id="PF07686">
    <property type="entry name" value="V-set"/>
    <property type="match status" value="1"/>
</dbReference>
<dbReference type="Ensembl" id="ENSCSRT00000011996.1">
    <property type="protein sequence ID" value="ENSCSRP00000011558.1"/>
    <property type="gene ID" value="ENSCSRG00000008636.1"/>
</dbReference>
<dbReference type="AlphaFoldDB" id="A0A8C3SDN7"/>
<dbReference type="SMART" id="SM00406">
    <property type="entry name" value="IGv"/>
    <property type="match status" value="1"/>
</dbReference>
<dbReference type="InterPro" id="IPR003599">
    <property type="entry name" value="Ig_sub"/>
</dbReference>
<evidence type="ECO:0000256" key="6">
    <source>
        <dbReference type="ARBA" id="ARBA00023130"/>
    </source>
</evidence>
<dbReference type="Proteomes" id="UP000694403">
    <property type="component" value="Unplaced"/>
</dbReference>
<evidence type="ECO:0000256" key="1">
    <source>
        <dbReference type="ARBA" id="ARBA00004479"/>
    </source>
</evidence>
<evidence type="ECO:0000256" key="9">
    <source>
        <dbReference type="ARBA" id="ARBA00023180"/>
    </source>
</evidence>
<dbReference type="InterPro" id="IPR013106">
    <property type="entry name" value="Ig_V-set"/>
</dbReference>
<feature type="chain" id="PRO_5034798865" description="Ig-like domain-containing protein" evidence="11">
    <location>
        <begin position="22"/>
        <end position="181"/>
    </location>
</feature>
<reference evidence="13" key="2">
    <citation type="submission" date="2025-09" db="UniProtKB">
        <authorList>
            <consortium name="Ensembl"/>
        </authorList>
    </citation>
    <scope>IDENTIFICATION</scope>
</reference>
<dbReference type="GO" id="GO:0015026">
    <property type="term" value="F:coreceptor activity"/>
    <property type="evidence" value="ECO:0007669"/>
    <property type="project" value="InterPro"/>
</dbReference>
<dbReference type="PROSITE" id="PS50835">
    <property type="entry name" value="IG_LIKE"/>
    <property type="match status" value="1"/>
</dbReference>
<sequence length="181" mass="20725">KPIGGWILWGAKCLQLPLTSVYSIFQTPPRIVALNNSTMEMVCAMKSQQLYHLGIYWYRWSKESQNFQYILFSNVLKKHTLGDNIDKGRFNANKETFGHSYTLKISKLQPLDAGTYYCAVSHSSELLFGNGTELSTWKIPVYYPSLIPVLVLLLTWIISPLEFTAHSHALILFLTWHLPIS</sequence>
<keyword evidence="6" id="KW-1064">Adaptive immunity</keyword>
<dbReference type="GO" id="GO:0009986">
    <property type="term" value="C:cell surface"/>
    <property type="evidence" value="ECO:0007669"/>
    <property type="project" value="TreeGrafter"/>
</dbReference>
<evidence type="ECO:0000256" key="11">
    <source>
        <dbReference type="SAM" id="SignalP"/>
    </source>
</evidence>
<keyword evidence="4" id="KW-0391">Immunity</keyword>
<dbReference type="PANTHER" id="PTHR11292">
    <property type="entry name" value="T-CELL SURFACE GLYCOPROTEIN CD8 BETA CHAIN"/>
    <property type="match status" value="1"/>
</dbReference>
<feature type="domain" description="Ig-like" evidence="12">
    <location>
        <begin position="17"/>
        <end position="135"/>
    </location>
</feature>
<keyword evidence="8" id="KW-1015">Disulfide bond</keyword>
<dbReference type="Gene3D" id="2.60.40.10">
    <property type="entry name" value="Immunoglobulins"/>
    <property type="match status" value="1"/>
</dbReference>
<dbReference type="GO" id="GO:0050776">
    <property type="term" value="P:regulation of immune response"/>
    <property type="evidence" value="ECO:0007669"/>
    <property type="project" value="InterPro"/>
</dbReference>
<dbReference type="PANTHER" id="PTHR11292:SF7">
    <property type="entry name" value="T-CELL SURFACE GLYCOPROTEIN CD8 BETA CHAIN-RELATED"/>
    <property type="match status" value="1"/>
</dbReference>
<proteinExistence type="predicted"/>
<keyword evidence="9" id="KW-0325">Glycoprotein</keyword>
<keyword evidence="10" id="KW-0393">Immunoglobulin domain</keyword>
<evidence type="ECO:0000256" key="8">
    <source>
        <dbReference type="ARBA" id="ARBA00023157"/>
    </source>
</evidence>
<comment type="subcellular location">
    <subcellularLocation>
        <location evidence="1">Membrane</location>
        <topology evidence="1">Single-pass type I membrane protein</topology>
    </subcellularLocation>
</comment>
<name>A0A8C3SDN7_CHESE</name>
<dbReference type="InterPro" id="IPR013783">
    <property type="entry name" value="Ig-like_fold"/>
</dbReference>
<evidence type="ECO:0000256" key="5">
    <source>
        <dbReference type="ARBA" id="ARBA00022989"/>
    </source>
</evidence>
<dbReference type="SMART" id="SM00409">
    <property type="entry name" value="IG"/>
    <property type="match status" value="1"/>
</dbReference>
<evidence type="ECO:0000313" key="13">
    <source>
        <dbReference type="Ensembl" id="ENSCSRP00000011558.1"/>
    </source>
</evidence>
<organism evidence="13 14">
    <name type="scientific">Chelydra serpentina</name>
    <name type="common">Snapping turtle</name>
    <name type="synonym">Testudo serpentina</name>
    <dbReference type="NCBI Taxonomy" id="8475"/>
    <lineage>
        <taxon>Eukaryota</taxon>
        <taxon>Metazoa</taxon>
        <taxon>Chordata</taxon>
        <taxon>Craniata</taxon>
        <taxon>Vertebrata</taxon>
        <taxon>Euteleostomi</taxon>
        <taxon>Archelosauria</taxon>
        <taxon>Testudinata</taxon>
        <taxon>Testudines</taxon>
        <taxon>Cryptodira</taxon>
        <taxon>Durocryptodira</taxon>
        <taxon>Americhelydia</taxon>
        <taxon>Chelydroidea</taxon>
        <taxon>Chelydridae</taxon>
        <taxon>Chelydra</taxon>
    </lineage>
</organism>
<dbReference type="GO" id="GO:0016020">
    <property type="term" value="C:membrane"/>
    <property type="evidence" value="ECO:0007669"/>
    <property type="project" value="UniProtKB-SubCell"/>
</dbReference>
<keyword evidence="7" id="KW-0472">Membrane</keyword>
<keyword evidence="2" id="KW-0812">Transmembrane</keyword>
<keyword evidence="3 11" id="KW-0732">Signal</keyword>
<accession>A0A8C3SDN7</accession>
<feature type="signal peptide" evidence="11">
    <location>
        <begin position="1"/>
        <end position="21"/>
    </location>
</feature>
<evidence type="ECO:0000259" key="12">
    <source>
        <dbReference type="PROSITE" id="PS50835"/>
    </source>
</evidence>
<evidence type="ECO:0000256" key="2">
    <source>
        <dbReference type="ARBA" id="ARBA00022692"/>
    </source>
</evidence>
<dbReference type="GO" id="GO:0002250">
    <property type="term" value="P:adaptive immune response"/>
    <property type="evidence" value="ECO:0007669"/>
    <property type="project" value="UniProtKB-KW"/>
</dbReference>
<reference evidence="13" key="1">
    <citation type="submission" date="2025-08" db="UniProtKB">
        <authorList>
            <consortium name="Ensembl"/>
        </authorList>
    </citation>
    <scope>IDENTIFICATION</scope>
</reference>
<dbReference type="InterPro" id="IPR042414">
    <property type="entry name" value="CD8B"/>
</dbReference>
<evidence type="ECO:0000313" key="14">
    <source>
        <dbReference type="Proteomes" id="UP000694403"/>
    </source>
</evidence>
<evidence type="ECO:0000256" key="4">
    <source>
        <dbReference type="ARBA" id="ARBA00022859"/>
    </source>
</evidence>
<evidence type="ECO:0000256" key="7">
    <source>
        <dbReference type="ARBA" id="ARBA00023136"/>
    </source>
</evidence>
<dbReference type="GO" id="GO:0042288">
    <property type="term" value="F:MHC class I protein binding"/>
    <property type="evidence" value="ECO:0007669"/>
    <property type="project" value="InterPro"/>
</dbReference>
<dbReference type="InterPro" id="IPR036179">
    <property type="entry name" value="Ig-like_dom_sf"/>
</dbReference>
<evidence type="ECO:0000256" key="10">
    <source>
        <dbReference type="ARBA" id="ARBA00023319"/>
    </source>
</evidence>
<evidence type="ECO:0000256" key="3">
    <source>
        <dbReference type="ARBA" id="ARBA00022729"/>
    </source>
</evidence>
<dbReference type="InterPro" id="IPR007110">
    <property type="entry name" value="Ig-like_dom"/>
</dbReference>
<dbReference type="SUPFAM" id="SSF48726">
    <property type="entry name" value="Immunoglobulin"/>
    <property type="match status" value="1"/>
</dbReference>
<keyword evidence="14" id="KW-1185">Reference proteome</keyword>
<keyword evidence="5" id="KW-1133">Transmembrane helix</keyword>
<protein>
    <recommendedName>
        <fullName evidence="12">Ig-like domain-containing protein</fullName>
    </recommendedName>
</protein>